<evidence type="ECO:0000256" key="14">
    <source>
        <dbReference type="SAM" id="MobiDB-lite"/>
    </source>
</evidence>
<evidence type="ECO:0000256" key="11">
    <source>
        <dbReference type="PROSITE-ProRule" id="PRU01360"/>
    </source>
</evidence>
<dbReference type="CDD" id="cd01347">
    <property type="entry name" value="ligand_gated_channel"/>
    <property type="match status" value="1"/>
</dbReference>
<evidence type="ECO:0000256" key="5">
    <source>
        <dbReference type="ARBA" id="ARBA00022692"/>
    </source>
</evidence>
<keyword evidence="8 11" id="KW-0472">Membrane</keyword>
<dbReference type="NCBIfam" id="TIGR01785">
    <property type="entry name" value="TonB-hemin"/>
    <property type="match status" value="1"/>
</dbReference>
<sequence length="702" mass="76261">MQVREDAPLPVVDDEQADTDRSAQGKPRVLTTTTTRATFERLQTDSLAEYTRRIDAGVTINADNASINIRGLDADRVLTTIDGIRTFWLSDGARGVQGGAFAFDFNSLSAIDVVKNSDSSFFGTGALGGVLALRTLDPESLLGTGKTQGGLSKVTYDSVSDSVYLNQAVAVRQGDTLLLVQGGYRNGQETENKGSTGGSGSTRTRKNPAAYDQENLLVKVHQYLPGGHRLGLTGELFNRDYDENTLTSISSTYSRYRTQEETRRRRISGTWDYQGDADGLVREGHLLGYWQRNELETYTRAQRLTAPVGEYDRDSTLRMDTFGARGSLTLGGQTGPLGHELTLVGDLYASRTSQYAAGEDNCTAAIYSCAFLHVNQSDMPDVHGTDLGLAVQDRVTLGAGGWLRVTPGVRFDWFERKPQDTASYEANAAYEGLPASTRASHWSPKVLVEARVLPGVTLYGQYSQAFRAPSATELYLAYGSPSSYVSLGNPDLKPETSTGWEGGVTYGDSRKGAKLSGYYNRYRNFIDTVTTTATAAGLEGSYPYGVFEYTNRAHVRIYGFEAEAHWMVAKAVRVWGSLAYANGKDTDEAVHLNSIPPFKGVVGAGYAGAHFGADLSATLAAKRDKVEDTSSDLNKAPGYAVVDLTAWWRPSFAQGLRLGAGLYNLLDDTWYSALDLPDSGSLAKAYYSQPGRSFKLSALVNF</sequence>
<protein>
    <submittedName>
        <fullName evidence="17">TonB-dependent hemoglobin/transferrin/lactoferrin family receptor</fullName>
    </submittedName>
</protein>
<evidence type="ECO:0000256" key="6">
    <source>
        <dbReference type="ARBA" id="ARBA00022729"/>
    </source>
</evidence>
<comment type="similarity">
    <text evidence="2 11 13">Belongs to the TonB-dependent receptor family.</text>
</comment>
<dbReference type="NCBIfam" id="TIGR01786">
    <property type="entry name" value="TonB-hemlactrns"/>
    <property type="match status" value="1"/>
</dbReference>
<evidence type="ECO:0000313" key="18">
    <source>
        <dbReference type="Proteomes" id="UP001162881"/>
    </source>
</evidence>
<organism evidence="17 18">
    <name type="scientific">Novosphingobium organovorum</name>
    <dbReference type="NCBI Taxonomy" id="2930092"/>
    <lineage>
        <taxon>Bacteria</taxon>
        <taxon>Pseudomonadati</taxon>
        <taxon>Pseudomonadota</taxon>
        <taxon>Alphaproteobacteria</taxon>
        <taxon>Sphingomonadales</taxon>
        <taxon>Sphingomonadaceae</taxon>
        <taxon>Novosphingobium</taxon>
    </lineage>
</organism>
<evidence type="ECO:0000256" key="3">
    <source>
        <dbReference type="ARBA" id="ARBA00022448"/>
    </source>
</evidence>
<dbReference type="EMBL" id="JALHLF010000088">
    <property type="protein sequence ID" value="MCJ2184279.1"/>
    <property type="molecule type" value="Genomic_DNA"/>
</dbReference>
<keyword evidence="10 11" id="KW-0998">Cell outer membrane</keyword>
<dbReference type="InterPro" id="IPR037066">
    <property type="entry name" value="Plug_dom_sf"/>
</dbReference>
<evidence type="ECO:0000256" key="1">
    <source>
        <dbReference type="ARBA" id="ARBA00004571"/>
    </source>
</evidence>
<comment type="subcellular location">
    <subcellularLocation>
        <location evidence="1 11">Cell outer membrane</location>
        <topology evidence="1 11">Multi-pass membrane protein</topology>
    </subcellularLocation>
</comment>
<evidence type="ECO:0000256" key="13">
    <source>
        <dbReference type="RuleBase" id="RU003357"/>
    </source>
</evidence>
<evidence type="ECO:0000313" key="17">
    <source>
        <dbReference type="EMBL" id="MCJ2184279.1"/>
    </source>
</evidence>
<feature type="domain" description="TonB-dependent receptor-like beta-barrel" evidence="15">
    <location>
        <begin position="222"/>
        <end position="665"/>
    </location>
</feature>
<evidence type="ECO:0000256" key="2">
    <source>
        <dbReference type="ARBA" id="ARBA00009810"/>
    </source>
</evidence>
<dbReference type="PROSITE" id="PS01156">
    <property type="entry name" value="TONB_DEPENDENT_REC_2"/>
    <property type="match status" value="1"/>
</dbReference>
<dbReference type="PANTHER" id="PTHR30069:SF29">
    <property type="entry name" value="HEMOGLOBIN AND HEMOGLOBIN-HAPTOGLOBIN-BINDING PROTEIN 1-RELATED"/>
    <property type="match status" value="1"/>
</dbReference>
<dbReference type="RefSeq" id="WP_244022959.1">
    <property type="nucleotide sequence ID" value="NZ_JALHLF010000088.1"/>
</dbReference>
<keyword evidence="5 11" id="KW-0812">Transmembrane</keyword>
<evidence type="ECO:0000256" key="8">
    <source>
        <dbReference type="ARBA" id="ARBA00023136"/>
    </source>
</evidence>
<dbReference type="SUPFAM" id="SSF56935">
    <property type="entry name" value="Porins"/>
    <property type="match status" value="1"/>
</dbReference>
<dbReference type="PANTHER" id="PTHR30069">
    <property type="entry name" value="TONB-DEPENDENT OUTER MEMBRANE RECEPTOR"/>
    <property type="match status" value="1"/>
</dbReference>
<dbReference type="InterPro" id="IPR000531">
    <property type="entry name" value="Beta-barrel_TonB"/>
</dbReference>
<name>A0ABT0BGW6_9SPHN</name>
<reference evidence="17" key="1">
    <citation type="submission" date="2022-03" db="EMBL/GenBank/DDBJ databases">
        <title>Identification of a novel bacterium isolated from mangrove sediments.</title>
        <authorList>
            <person name="Pan X."/>
        </authorList>
    </citation>
    <scope>NUCLEOTIDE SEQUENCE</scope>
    <source>
        <strain evidence="17">B1949</strain>
    </source>
</reference>
<keyword evidence="6" id="KW-0732">Signal</keyword>
<evidence type="ECO:0000256" key="4">
    <source>
        <dbReference type="ARBA" id="ARBA00022452"/>
    </source>
</evidence>
<dbReference type="PROSITE" id="PS52016">
    <property type="entry name" value="TONB_DEPENDENT_REC_3"/>
    <property type="match status" value="1"/>
</dbReference>
<dbReference type="Gene3D" id="2.170.130.10">
    <property type="entry name" value="TonB-dependent receptor, plug domain"/>
    <property type="match status" value="1"/>
</dbReference>
<dbReference type="Pfam" id="PF07715">
    <property type="entry name" value="Plug"/>
    <property type="match status" value="1"/>
</dbReference>
<dbReference type="InterPro" id="IPR036942">
    <property type="entry name" value="Beta-barrel_TonB_sf"/>
</dbReference>
<dbReference type="InterPro" id="IPR011276">
    <property type="entry name" value="TonB_haem/Hb_rcpt"/>
</dbReference>
<feature type="short sequence motif" description="TonB C-terminal box" evidence="12">
    <location>
        <begin position="685"/>
        <end position="702"/>
    </location>
</feature>
<evidence type="ECO:0000256" key="10">
    <source>
        <dbReference type="ARBA" id="ARBA00023237"/>
    </source>
</evidence>
<feature type="region of interest" description="Disordered" evidence="14">
    <location>
        <begin position="183"/>
        <end position="211"/>
    </location>
</feature>
<evidence type="ECO:0000256" key="7">
    <source>
        <dbReference type="ARBA" id="ARBA00023077"/>
    </source>
</evidence>
<evidence type="ECO:0000259" key="16">
    <source>
        <dbReference type="Pfam" id="PF07715"/>
    </source>
</evidence>
<dbReference type="Gene3D" id="2.40.170.20">
    <property type="entry name" value="TonB-dependent receptor, beta-barrel domain"/>
    <property type="match status" value="1"/>
</dbReference>
<accession>A0ABT0BGW6</accession>
<comment type="caution">
    <text evidence="17">The sequence shown here is derived from an EMBL/GenBank/DDBJ whole genome shotgun (WGS) entry which is preliminary data.</text>
</comment>
<dbReference type="InterPro" id="IPR010949">
    <property type="entry name" value="TonB_Hb/transfer/lactofer_rcpt"/>
</dbReference>
<evidence type="ECO:0000256" key="9">
    <source>
        <dbReference type="ARBA" id="ARBA00023170"/>
    </source>
</evidence>
<dbReference type="Pfam" id="PF00593">
    <property type="entry name" value="TonB_dep_Rec_b-barrel"/>
    <property type="match status" value="1"/>
</dbReference>
<gene>
    <name evidence="17" type="ORF">MTR62_16505</name>
</gene>
<dbReference type="InterPro" id="IPR012910">
    <property type="entry name" value="Plug_dom"/>
</dbReference>
<dbReference type="InterPro" id="IPR010917">
    <property type="entry name" value="TonB_rcpt_CS"/>
</dbReference>
<feature type="domain" description="TonB-dependent receptor plug" evidence="16">
    <location>
        <begin position="32"/>
        <end position="130"/>
    </location>
</feature>
<dbReference type="Proteomes" id="UP001162881">
    <property type="component" value="Unassembled WGS sequence"/>
</dbReference>
<keyword evidence="3 11" id="KW-0813">Transport</keyword>
<dbReference type="InterPro" id="IPR039426">
    <property type="entry name" value="TonB-dep_rcpt-like"/>
</dbReference>
<keyword evidence="9 17" id="KW-0675">Receptor</keyword>
<proteinExistence type="inferred from homology"/>
<keyword evidence="7 13" id="KW-0798">TonB box</keyword>
<feature type="region of interest" description="Disordered" evidence="14">
    <location>
        <begin position="1"/>
        <end position="27"/>
    </location>
</feature>
<keyword evidence="18" id="KW-1185">Reference proteome</keyword>
<evidence type="ECO:0000259" key="15">
    <source>
        <dbReference type="Pfam" id="PF00593"/>
    </source>
</evidence>
<evidence type="ECO:0000256" key="12">
    <source>
        <dbReference type="PROSITE-ProRule" id="PRU10144"/>
    </source>
</evidence>
<keyword evidence="4 11" id="KW-1134">Transmembrane beta strand</keyword>